<proteinExistence type="predicted"/>
<dbReference type="Pfam" id="PF01590">
    <property type="entry name" value="GAF"/>
    <property type="match status" value="1"/>
</dbReference>
<dbReference type="EMBL" id="EQ980003">
    <property type="protein sequence ID" value="EEF25314.1"/>
    <property type="molecule type" value="Genomic_DNA"/>
</dbReference>
<dbReference type="SUPFAM" id="SSF55781">
    <property type="entry name" value="GAF domain-like"/>
    <property type="match status" value="1"/>
</dbReference>
<dbReference type="CDD" id="cd00077">
    <property type="entry name" value="HDc"/>
    <property type="match status" value="1"/>
</dbReference>
<evidence type="ECO:0000256" key="1">
    <source>
        <dbReference type="ARBA" id="ARBA00023170"/>
    </source>
</evidence>
<dbReference type="PROSITE" id="PS51832">
    <property type="entry name" value="HD_GYP"/>
    <property type="match status" value="1"/>
</dbReference>
<dbReference type="InterPro" id="IPR029016">
    <property type="entry name" value="GAF-like_dom_sf"/>
</dbReference>
<dbReference type="Pfam" id="PF13487">
    <property type="entry name" value="HD_5"/>
    <property type="match status" value="1"/>
</dbReference>
<keyword evidence="1" id="KW-0675">Receptor</keyword>
<sequence length="467" mass="52691">IYQGGASGNTIDLPPVPLYDQYGNKNITAVAAYAANFHQSVNIADVYQADVFNFSGMRSFDQTFGYRTKSILTVPMTNHEGELIGVLQLINARDRDTGEICAFSDTDQRFIEALAAQAAVALTNQQLVVQMEELLEALVNLINIGIDEKSPYTGRHCQFVPELTMMLAEAVHETHIGPMASFRMSDRDRRELWLAGLLHDCGKITTPVHVVDKATKLETIFDRIHMIDTRFEVLLRDAEIRALREQCEPGADRAAIADRLASEQARLRADRDFLRHANVGSEGMSPEAMERVHRIAAYRWTGPDGIVRDFLDEDEVRNLTVRFGTLNDDERKIINNHIVVTIRMLESLPWPKHLKNVPEYAGGHHERMDGKGYPRGLTREQMSVQARVMAIADIFEALTARDRPYKKGKTLSESLHILGKFALNGHIDPDLFDIFVRQKVYLKFARKNLDPSQIDHVDEAAIPGYTP</sequence>
<accession>B9TFQ0</accession>
<feature type="domain" description="HD-GYP" evidence="2">
    <location>
        <begin position="240"/>
        <end position="451"/>
    </location>
</feature>
<evidence type="ECO:0000313" key="4">
    <source>
        <dbReference type="Proteomes" id="UP000008311"/>
    </source>
</evidence>
<keyword evidence="4" id="KW-1185">Reference proteome</keyword>
<dbReference type="InterPro" id="IPR037522">
    <property type="entry name" value="HD_GYP_dom"/>
</dbReference>
<dbReference type="Gene3D" id="1.10.3210.10">
    <property type="entry name" value="Hypothetical protein af1432"/>
    <property type="match status" value="2"/>
</dbReference>
<dbReference type="AlphaFoldDB" id="B9TFQ0"/>
<dbReference type="InterPro" id="IPR003018">
    <property type="entry name" value="GAF"/>
</dbReference>
<dbReference type="SUPFAM" id="SSF109604">
    <property type="entry name" value="HD-domain/PDEase-like"/>
    <property type="match status" value="2"/>
</dbReference>
<dbReference type="Proteomes" id="UP000008311">
    <property type="component" value="Unassembled WGS sequence"/>
</dbReference>
<dbReference type="eggNOG" id="KOG3689">
    <property type="taxonomic scope" value="Eukaryota"/>
</dbReference>
<dbReference type="InterPro" id="IPR003607">
    <property type="entry name" value="HD/PDEase_dom"/>
</dbReference>
<organism evidence="3 4">
    <name type="scientific">Ricinus communis</name>
    <name type="common">Castor bean</name>
    <dbReference type="NCBI Taxonomy" id="3988"/>
    <lineage>
        <taxon>Eukaryota</taxon>
        <taxon>Viridiplantae</taxon>
        <taxon>Streptophyta</taxon>
        <taxon>Embryophyta</taxon>
        <taxon>Tracheophyta</taxon>
        <taxon>Spermatophyta</taxon>
        <taxon>Magnoliopsida</taxon>
        <taxon>eudicotyledons</taxon>
        <taxon>Gunneridae</taxon>
        <taxon>Pentapetalae</taxon>
        <taxon>rosids</taxon>
        <taxon>fabids</taxon>
        <taxon>Malpighiales</taxon>
        <taxon>Euphorbiaceae</taxon>
        <taxon>Acalyphoideae</taxon>
        <taxon>Acalypheae</taxon>
        <taxon>Ricinus</taxon>
    </lineage>
</organism>
<dbReference type="InParanoid" id="B9TFQ0"/>
<dbReference type="InterPro" id="IPR006674">
    <property type="entry name" value="HD_domain"/>
</dbReference>
<reference evidence="4" key="1">
    <citation type="journal article" date="2010" name="Nat. Biotechnol.">
        <title>Draft genome sequence of the oilseed species Ricinus communis.</title>
        <authorList>
            <person name="Chan A.P."/>
            <person name="Crabtree J."/>
            <person name="Zhao Q."/>
            <person name="Lorenzi H."/>
            <person name="Orvis J."/>
            <person name="Puiu D."/>
            <person name="Melake-Berhan A."/>
            <person name="Jones K.M."/>
            <person name="Redman J."/>
            <person name="Chen G."/>
            <person name="Cahoon E.B."/>
            <person name="Gedil M."/>
            <person name="Stanke M."/>
            <person name="Haas B.J."/>
            <person name="Wortman J.R."/>
            <person name="Fraser-Liggett C.M."/>
            <person name="Ravel J."/>
            <person name="Rabinowicz P.D."/>
        </authorList>
    </citation>
    <scope>NUCLEOTIDE SEQUENCE [LARGE SCALE GENOMIC DNA]</scope>
    <source>
        <strain evidence="4">cv. Hale</strain>
    </source>
</reference>
<dbReference type="SMART" id="SM00471">
    <property type="entry name" value="HDc"/>
    <property type="match status" value="1"/>
</dbReference>
<evidence type="ECO:0000259" key="2">
    <source>
        <dbReference type="PROSITE" id="PS51832"/>
    </source>
</evidence>
<dbReference type="STRING" id="3988.B9TFQ0"/>
<protein>
    <recommendedName>
        <fullName evidence="2">HD-GYP domain-containing protein</fullName>
    </recommendedName>
</protein>
<name>B9TFQ0_RICCO</name>
<dbReference type="PANTHER" id="PTHR43155:SF2">
    <property type="entry name" value="CYCLIC DI-GMP PHOSPHODIESTERASE PA4108"/>
    <property type="match status" value="1"/>
</dbReference>
<dbReference type="Gene3D" id="3.30.450.40">
    <property type="match status" value="1"/>
</dbReference>
<dbReference type="Pfam" id="PF01966">
    <property type="entry name" value="HD"/>
    <property type="match status" value="1"/>
</dbReference>
<gene>
    <name evidence="3" type="ORF">RCOM_1943230</name>
</gene>
<dbReference type="PANTHER" id="PTHR43155">
    <property type="entry name" value="CYCLIC DI-GMP PHOSPHODIESTERASE PA4108-RELATED"/>
    <property type="match status" value="1"/>
</dbReference>
<feature type="non-terminal residue" evidence="3">
    <location>
        <position position="1"/>
    </location>
</feature>
<evidence type="ECO:0000313" key="3">
    <source>
        <dbReference type="EMBL" id="EEF25314.1"/>
    </source>
</evidence>